<dbReference type="RefSeq" id="XP_001879132.1">
    <property type="nucleotide sequence ID" value="XM_001879097.1"/>
</dbReference>
<feature type="domain" description="BTB" evidence="1">
    <location>
        <begin position="1029"/>
        <end position="1111"/>
    </location>
</feature>
<dbReference type="InParanoid" id="B0D5B7"/>
<dbReference type="OrthoDB" id="1262810at2759"/>
<evidence type="ECO:0000259" key="1">
    <source>
        <dbReference type="PROSITE" id="PS50097"/>
    </source>
</evidence>
<dbReference type="InterPro" id="IPR052972">
    <property type="entry name" value="Sacsin_chaperone_reg"/>
</dbReference>
<reference evidence="2 3" key="1">
    <citation type="journal article" date="2008" name="Nature">
        <title>The genome of Laccaria bicolor provides insights into mycorrhizal symbiosis.</title>
        <authorList>
            <person name="Martin F."/>
            <person name="Aerts A."/>
            <person name="Ahren D."/>
            <person name="Brun A."/>
            <person name="Danchin E.G.J."/>
            <person name="Duchaussoy F."/>
            <person name="Gibon J."/>
            <person name="Kohler A."/>
            <person name="Lindquist E."/>
            <person name="Pereda V."/>
            <person name="Salamov A."/>
            <person name="Shapiro H.J."/>
            <person name="Wuyts J."/>
            <person name="Blaudez D."/>
            <person name="Buee M."/>
            <person name="Brokstein P."/>
            <person name="Canbaeck B."/>
            <person name="Cohen D."/>
            <person name="Courty P.E."/>
            <person name="Coutinho P.M."/>
            <person name="Delaruelle C."/>
            <person name="Detter J.C."/>
            <person name="Deveau A."/>
            <person name="DiFazio S."/>
            <person name="Duplessis S."/>
            <person name="Fraissinet-Tachet L."/>
            <person name="Lucic E."/>
            <person name="Frey-Klett P."/>
            <person name="Fourrey C."/>
            <person name="Feussner I."/>
            <person name="Gay G."/>
            <person name="Grimwood J."/>
            <person name="Hoegger P.J."/>
            <person name="Jain P."/>
            <person name="Kilaru S."/>
            <person name="Labbe J."/>
            <person name="Lin Y.C."/>
            <person name="Legue V."/>
            <person name="Le Tacon F."/>
            <person name="Marmeisse R."/>
            <person name="Melayah D."/>
            <person name="Montanini B."/>
            <person name="Muratet M."/>
            <person name="Nehls U."/>
            <person name="Niculita-Hirzel H."/>
            <person name="Oudot-Le Secq M.P."/>
            <person name="Peter M."/>
            <person name="Quesneville H."/>
            <person name="Rajashekar B."/>
            <person name="Reich M."/>
            <person name="Rouhier N."/>
            <person name="Schmutz J."/>
            <person name="Yin T."/>
            <person name="Chalot M."/>
            <person name="Henrissat B."/>
            <person name="Kuees U."/>
            <person name="Lucas S."/>
            <person name="Van de Peer Y."/>
            <person name="Podila G.K."/>
            <person name="Polle A."/>
            <person name="Pukkila P.J."/>
            <person name="Richardson P.M."/>
            <person name="Rouze P."/>
            <person name="Sanders I.R."/>
            <person name="Stajich J.E."/>
            <person name="Tunlid A."/>
            <person name="Tuskan G."/>
            <person name="Grigoriev I.V."/>
        </authorList>
    </citation>
    <scope>NUCLEOTIDE SEQUENCE [LARGE SCALE GENOMIC DNA]</scope>
    <source>
        <strain evidence="3">S238N-H82 / ATCC MYA-4686</strain>
    </source>
</reference>
<dbReference type="PANTHER" id="PTHR15600:SF42">
    <property type="entry name" value="SACSIN"/>
    <property type="match status" value="1"/>
</dbReference>
<dbReference type="GeneID" id="6075069"/>
<dbReference type="Gene3D" id="3.30.710.10">
    <property type="entry name" value="Potassium Channel Kv1.1, Chain A"/>
    <property type="match status" value="1"/>
</dbReference>
<dbReference type="EMBL" id="DS547098">
    <property type="protein sequence ID" value="EDR09747.1"/>
    <property type="molecule type" value="Genomic_DNA"/>
</dbReference>
<dbReference type="SUPFAM" id="SSF54695">
    <property type="entry name" value="POZ domain"/>
    <property type="match status" value="1"/>
</dbReference>
<dbReference type="KEGG" id="lbc:LACBIDRAFT_293665"/>
<protein>
    <submittedName>
        <fullName evidence="2">Predicted protein</fullName>
    </submittedName>
</protein>
<dbReference type="SMART" id="SM00225">
    <property type="entry name" value="BTB"/>
    <property type="match status" value="1"/>
</dbReference>
<dbReference type="PROSITE" id="PS50097">
    <property type="entry name" value="BTB"/>
    <property type="match status" value="1"/>
</dbReference>
<dbReference type="STRING" id="486041.B0D5B7"/>
<dbReference type="GO" id="GO:0030544">
    <property type="term" value="F:Hsp70 protein binding"/>
    <property type="evidence" value="ECO:0007669"/>
    <property type="project" value="TreeGrafter"/>
</dbReference>
<name>B0D5B7_LACBS</name>
<dbReference type="Proteomes" id="UP000001194">
    <property type="component" value="Unassembled WGS sequence"/>
</dbReference>
<proteinExistence type="predicted"/>
<gene>
    <name evidence="2" type="ORF">LACBIDRAFT_293665</name>
</gene>
<dbReference type="InterPro" id="IPR011333">
    <property type="entry name" value="SKP1/BTB/POZ_sf"/>
</dbReference>
<organism evidence="3">
    <name type="scientific">Laccaria bicolor (strain S238N-H82 / ATCC MYA-4686)</name>
    <name type="common">Bicoloured deceiver</name>
    <name type="synonym">Laccaria laccata var. bicolor</name>
    <dbReference type="NCBI Taxonomy" id="486041"/>
    <lineage>
        <taxon>Eukaryota</taxon>
        <taxon>Fungi</taxon>
        <taxon>Dikarya</taxon>
        <taxon>Basidiomycota</taxon>
        <taxon>Agaricomycotina</taxon>
        <taxon>Agaricomycetes</taxon>
        <taxon>Agaricomycetidae</taxon>
        <taxon>Agaricales</taxon>
        <taxon>Agaricineae</taxon>
        <taxon>Hydnangiaceae</taxon>
        <taxon>Laccaria</taxon>
    </lineage>
</organism>
<sequence>MKDRAALKMPLSHVRKLYPDHLTPLEGLFGFNIVDTGSFPGTIFMLPLRKSSHYEGFEYVSPEPWNPEKVRREIIEDFKTIAADCLLFTEIVGISASSRNGGGIREEWSINAARESPLLEGQFRYGKLTISHLPATAVRNPRTWQVATQAVAVDSLPHELSSVPKRQPIIGLAVSLDNNHEHGRDSHRFFSTLPLPTSTSLPVHVTASFVLSSDRRNIRIDGYDTLETKYNKWLLSTALPPLYLFLLAKLSCIGDNKRHWPGKTVDDNISQFITSTFYSTHLKTCKLPVFRSKFYPFPVYPGQAVISGNEPEAVTQVLEMIKPHDIVKLSALVRSRVIKDAGISAVTPQYVKAQILSDSIKFTSTLNVKEISNVVRFLVQDGVEAIVGIKILPLEDGTFGTFMPKSNSTSYYVWKKSYGPLIFPPNRIVNSEFHPKDLQILNSDVDLNVASLNSANLSSLARELLPGGEEMMITTQPPLDFITSFWDAYPRLGMNVTDIDLLPLVATMEAGRFVSLSYCRSKPVVLSSDDLSLSWLWDLLQQLGILTVRKDHLPRALRAILQGKDYSTFNLNKLLSIMEPFISQVVERILSLDEQVQHQFALWLRLKLSYQKPPQNLINVTRSLPIWPAACKNQPERLCAASQVLQLPSRLTLQVARFMRVLVSQEPTLKLLNAESISYLHLDSKLDLPEVLGVNDEETYKALLTAWVNGLPASGTQPLPVPNCNLVVQLSNTLYARDPLFEAAFGPGSPSFVHSRFRDLEVDLHRHGLQRQNNLTMPIFADCARALQSSQDDADKTARAAVVFASYSQDLPLHIGSAQQHLWHTVDNIRFIPRKMNVIRELQYVQHLPEVVSPNQLVREEFEHIAWSQRAFFNEQPDQRVLLAYPGLGKPTVSDVVTHLQILSKLTESETLLRDVTETYKFLNDNAEAARNVVLQHHDEKIFLNVDDPSKDKWTWEAADNLAFSTHDIEEVQRVRHFLTPFKDLLLSAGVVPVYQPPVADASPLTSDSVLLLQIRTGFNEMRKAKQFIDVVFIPSSGPQLGEGEIDPELVAHRNFLAVYSDYFRDAFCGDYKEALAASSSDPIRFPVDYPKPCIAAVLDYIYSGTFLLADLPDEETFLALDDLLDIMKLSEYWRLTGLFEIVQREIATKGLIDPTTLAQTSEVASSIGATLLLNYCTEYQSHNVERSQDQHHVAFGESLLSSSSSSSVIAASHGGLHASDTEQSFPVAISGLLLFWRSIVPGPFDAITSYQPRASLPRLDASLLFFLFFPYPSSARFPAGGSVSAIDVGVATLTWASPFFFLPVPSCFDTTAHDENGACIHSAILAPILSLVLSSLLLSRVVSAIDVTIPLPMPLVFSAPHIGCYPFALGGDMLPYSFFSICSFVRLVYIEAANYAKRPALEVSFDYSSQLRMTPQLMARLCPRSILHLPRFIDSYGKQCVINNEVALLDHAAVYS</sequence>
<keyword evidence="3" id="KW-1185">Reference proteome</keyword>
<dbReference type="CDD" id="cd18186">
    <property type="entry name" value="BTB_POZ_ZBTB_KLHL-like"/>
    <property type="match status" value="1"/>
</dbReference>
<dbReference type="HOGENOM" id="CLU_006883_0_0_1"/>
<dbReference type="InterPro" id="IPR000210">
    <property type="entry name" value="BTB/POZ_dom"/>
</dbReference>
<dbReference type="PANTHER" id="PTHR15600">
    <property type="entry name" value="SACSIN"/>
    <property type="match status" value="1"/>
</dbReference>
<dbReference type="Pfam" id="PF00651">
    <property type="entry name" value="BTB"/>
    <property type="match status" value="1"/>
</dbReference>
<evidence type="ECO:0000313" key="2">
    <source>
        <dbReference type="EMBL" id="EDR09747.1"/>
    </source>
</evidence>
<accession>B0D5B7</accession>
<evidence type="ECO:0000313" key="3">
    <source>
        <dbReference type="Proteomes" id="UP000001194"/>
    </source>
</evidence>